<dbReference type="Proteomes" id="UP001222770">
    <property type="component" value="Unassembled WGS sequence"/>
</dbReference>
<feature type="domain" description="TadE-like" evidence="2">
    <location>
        <begin position="16"/>
        <end position="58"/>
    </location>
</feature>
<evidence type="ECO:0000259" key="2">
    <source>
        <dbReference type="Pfam" id="PF07811"/>
    </source>
</evidence>
<comment type="caution">
    <text evidence="3">The sequence shown here is derived from an EMBL/GenBank/DDBJ whole genome shotgun (WGS) entry which is preliminary data.</text>
</comment>
<sequence>MTARRLPRRLLCERDGAAAVEFALAAPVLFLMIAVTLEWGQAYYVRTVLQSVVNAAGRNSSLQSAQSGTTAIDNRVSHMIHDVMPSATVTFARRNYADFTGVGEPEEIKTDVNKNGIVEKGDCFVDMNGNGTWDEDLGKTGLGSANDVVVYTVSVSYKQWFGFTKKFGLNQTQRINATTILRNQPFATQTTRTGVQVCL</sequence>
<evidence type="ECO:0000256" key="1">
    <source>
        <dbReference type="SAM" id="Phobius"/>
    </source>
</evidence>
<feature type="transmembrane region" description="Helical" evidence="1">
    <location>
        <begin position="20"/>
        <end position="40"/>
    </location>
</feature>
<reference evidence="3 4" key="1">
    <citation type="submission" date="2023-03" db="EMBL/GenBank/DDBJ databases">
        <title>Novosphingobium cyanobacteriorum sp. nov., isolated from a eutrophic reservoir during the Microcystis bloom period.</title>
        <authorList>
            <person name="Kang M."/>
            <person name="Le V."/>
            <person name="Ko S.-R."/>
            <person name="Lee S.-A."/>
            <person name="Ahn C.-Y."/>
        </authorList>
    </citation>
    <scope>NUCLEOTIDE SEQUENCE [LARGE SCALE GENOMIC DNA]</scope>
    <source>
        <strain evidence="3 4">HBC54</strain>
    </source>
</reference>
<gene>
    <name evidence="3" type="ORF">POM99_10155</name>
</gene>
<name>A0ABT6CI10_9SPHN</name>
<dbReference type="RefSeq" id="WP_277277382.1">
    <property type="nucleotide sequence ID" value="NZ_JAROCY010000008.1"/>
</dbReference>
<dbReference type="Pfam" id="PF07811">
    <property type="entry name" value="TadE"/>
    <property type="match status" value="1"/>
</dbReference>
<evidence type="ECO:0000313" key="3">
    <source>
        <dbReference type="EMBL" id="MDF8333564.1"/>
    </source>
</evidence>
<organism evidence="3 4">
    <name type="scientific">Novosphingobium cyanobacteriorum</name>
    <dbReference type="NCBI Taxonomy" id="3024215"/>
    <lineage>
        <taxon>Bacteria</taxon>
        <taxon>Pseudomonadati</taxon>
        <taxon>Pseudomonadota</taxon>
        <taxon>Alphaproteobacteria</taxon>
        <taxon>Sphingomonadales</taxon>
        <taxon>Sphingomonadaceae</taxon>
        <taxon>Novosphingobium</taxon>
    </lineage>
</organism>
<dbReference type="EMBL" id="JAROCY010000008">
    <property type="protein sequence ID" value="MDF8333564.1"/>
    <property type="molecule type" value="Genomic_DNA"/>
</dbReference>
<keyword evidence="1" id="KW-1133">Transmembrane helix</keyword>
<dbReference type="InterPro" id="IPR012495">
    <property type="entry name" value="TadE-like_dom"/>
</dbReference>
<proteinExistence type="predicted"/>
<protein>
    <submittedName>
        <fullName evidence="3">Pilus assembly protein</fullName>
    </submittedName>
</protein>
<keyword evidence="4" id="KW-1185">Reference proteome</keyword>
<evidence type="ECO:0000313" key="4">
    <source>
        <dbReference type="Proteomes" id="UP001222770"/>
    </source>
</evidence>
<keyword evidence="1" id="KW-0812">Transmembrane</keyword>
<keyword evidence="1" id="KW-0472">Membrane</keyword>
<accession>A0ABT6CI10</accession>